<accession>A0ACB6ZCP3</accession>
<keyword evidence="2" id="KW-1185">Reference proteome</keyword>
<proteinExistence type="predicted"/>
<evidence type="ECO:0000313" key="1">
    <source>
        <dbReference type="EMBL" id="KAF9647304.1"/>
    </source>
</evidence>
<protein>
    <submittedName>
        <fullName evidence="1">Uncharacterized protein</fullName>
    </submittedName>
</protein>
<dbReference type="EMBL" id="MU118037">
    <property type="protein sequence ID" value="KAF9647304.1"/>
    <property type="molecule type" value="Genomic_DNA"/>
</dbReference>
<reference evidence="1" key="2">
    <citation type="journal article" date="2020" name="Nat. Commun.">
        <title>Large-scale genome sequencing of mycorrhizal fungi provides insights into the early evolution of symbiotic traits.</title>
        <authorList>
            <person name="Miyauchi S."/>
            <person name="Kiss E."/>
            <person name="Kuo A."/>
            <person name="Drula E."/>
            <person name="Kohler A."/>
            <person name="Sanchez-Garcia M."/>
            <person name="Morin E."/>
            <person name="Andreopoulos B."/>
            <person name="Barry K.W."/>
            <person name="Bonito G."/>
            <person name="Buee M."/>
            <person name="Carver A."/>
            <person name="Chen C."/>
            <person name="Cichocki N."/>
            <person name="Clum A."/>
            <person name="Culley D."/>
            <person name="Crous P.W."/>
            <person name="Fauchery L."/>
            <person name="Girlanda M."/>
            <person name="Hayes R.D."/>
            <person name="Keri Z."/>
            <person name="LaButti K."/>
            <person name="Lipzen A."/>
            <person name="Lombard V."/>
            <person name="Magnuson J."/>
            <person name="Maillard F."/>
            <person name="Murat C."/>
            <person name="Nolan M."/>
            <person name="Ohm R.A."/>
            <person name="Pangilinan J."/>
            <person name="Pereira M.F."/>
            <person name="Perotto S."/>
            <person name="Peter M."/>
            <person name="Pfister S."/>
            <person name="Riley R."/>
            <person name="Sitrit Y."/>
            <person name="Stielow J.B."/>
            <person name="Szollosi G."/>
            <person name="Zifcakova L."/>
            <person name="Stursova M."/>
            <person name="Spatafora J.W."/>
            <person name="Tedersoo L."/>
            <person name="Vaario L.M."/>
            <person name="Yamada A."/>
            <person name="Yan M."/>
            <person name="Wang P."/>
            <person name="Xu J."/>
            <person name="Bruns T."/>
            <person name="Baldrian P."/>
            <person name="Vilgalys R."/>
            <person name="Dunand C."/>
            <person name="Henrissat B."/>
            <person name="Grigoriev I.V."/>
            <person name="Hibbett D."/>
            <person name="Nagy L.G."/>
            <person name="Martin F.M."/>
        </authorList>
    </citation>
    <scope>NUCLEOTIDE SEQUENCE</scope>
    <source>
        <strain evidence="1">P2</strain>
    </source>
</reference>
<comment type="caution">
    <text evidence="1">The sequence shown here is derived from an EMBL/GenBank/DDBJ whole genome shotgun (WGS) entry which is preliminary data.</text>
</comment>
<name>A0ACB6ZCP3_THEGA</name>
<gene>
    <name evidence="1" type="ORF">BDM02DRAFT_3117318</name>
</gene>
<sequence length="194" mass="22079">MNVEGMCHDDYRITTQPYASRVSSDDDFGSSKSTGGSAGNTHDAIDKDHNIITKASKLRSNSEGEILFIRKGLVVFSFTSILQKTKKTMQSCEALSRSHGRFPSQWHWSNRWWYNFPLLNGFDNEKCHTPDIVRGLYRMRMLVTVVDYTLATFKSDAVAWAGRAGQHNSHKVFWSMNFLLGTPSHDPRVNTLEK</sequence>
<dbReference type="Proteomes" id="UP000886501">
    <property type="component" value="Unassembled WGS sequence"/>
</dbReference>
<evidence type="ECO:0000313" key="2">
    <source>
        <dbReference type="Proteomes" id="UP000886501"/>
    </source>
</evidence>
<organism evidence="1 2">
    <name type="scientific">Thelephora ganbajun</name>
    <name type="common">Ganba fungus</name>
    <dbReference type="NCBI Taxonomy" id="370292"/>
    <lineage>
        <taxon>Eukaryota</taxon>
        <taxon>Fungi</taxon>
        <taxon>Dikarya</taxon>
        <taxon>Basidiomycota</taxon>
        <taxon>Agaricomycotina</taxon>
        <taxon>Agaricomycetes</taxon>
        <taxon>Thelephorales</taxon>
        <taxon>Thelephoraceae</taxon>
        <taxon>Thelephora</taxon>
    </lineage>
</organism>
<reference evidence="1" key="1">
    <citation type="submission" date="2019-10" db="EMBL/GenBank/DDBJ databases">
        <authorList>
            <consortium name="DOE Joint Genome Institute"/>
            <person name="Kuo A."/>
            <person name="Miyauchi S."/>
            <person name="Kiss E."/>
            <person name="Drula E."/>
            <person name="Kohler A."/>
            <person name="Sanchez-Garcia M."/>
            <person name="Andreopoulos B."/>
            <person name="Barry K.W."/>
            <person name="Bonito G."/>
            <person name="Buee M."/>
            <person name="Carver A."/>
            <person name="Chen C."/>
            <person name="Cichocki N."/>
            <person name="Clum A."/>
            <person name="Culley D."/>
            <person name="Crous P.W."/>
            <person name="Fauchery L."/>
            <person name="Girlanda M."/>
            <person name="Hayes R."/>
            <person name="Keri Z."/>
            <person name="Labutti K."/>
            <person name="Lipzen A."/>
            <person name="Lombard V."/>
            <person name="Magnuson J."/>
            <person name="Maillard F."/>
            <person name="Morin E."/>
            <person name="Murat C."/>
            <person name="Nolan M."/>
            <person name="Ohm R."/>
            <person name="Pangilinan J."/>
            <person name="Pereira M."/>
            <person name="Perotto S."/>
            <person name="Peter M."/>
            <person name="Riley R."/>
            <person name="Sitrit Y."/>
            <person name="Stielow B."/>
            <person name="Szollosi G."/>
            <person name="Zifcakova L."/>
            <person name="Stursova M."/>
            <person name="Spatafora J.W."/>
            <person name="Tedersoo L."/>
            <person name="Vaario L.-M."/>
            <person name="Yamada A."/>
            <person name="Yan M."/>
            <person name="Wang P."/>
            <person name="Xu J."/>
            <person name="Bruns T."/>
            <person name="Baldrian P."/>
            <person name="Vilgalys R."/>
            <person name="Henrissat B."/>
            <person name="Grigoriev I.V."/>
            <person name="Hibbett D."/>
            <person name="Nagy L.G."/>
            <person name="Martin F.M."/>
        </authorList>
    </citation>
    <scope>NUCLEOTIDE SEQUENCE</scope>
    <source>
        <strain evidence="1">P2</strain>
    </source>
</reference>